<keyword evidence="1" id="KW-0973">c-di-GMP</keyword>
<proteinExistence type="predicted"/>
<dbReference type="InterPro" id="IPR012349">
    <property type="entry name" value="Split_barrel_FMN-bd"/>
</dbReference>
<dbReference type="Pfam" id="PF12945">
    <property type="entry name" value="PilZNR"/>
    <property type="match status" value="1"/>
</dbReference>
<dbReference type="eggNOG" id="ENOG5032UNF">
    <property type="taxonomic scope" value="Bacteria"/>
</dbReference>
<organism evidence="6 7">
    <name type="scientific">Vibrio cholerae serotype O1 (strain ATCC 39541 / Classical Ogawa 395 / O395)</name>
    <dbReference type="NCBI Taxonomy" id="345073"/>
    <lineage>
        <taxon>Bacteria</taxon>
        <taxon>Pseudomonadati</taxon>
        <taxon>Pseudomonadota</taxon>
        <taxon>Gammaproteobacteria</taxon>
        <taxon>Vibrionales</taxon>
        <taxon>Vibrionaceae</taxon>
        <taxon>Vibrio</taxon>
    </lineage>
</organism>
<dbReference type="KEGG" id="vco:VC0395_0672"/>
<dbReference type="Gene3D" id="2.30.110.10">
    <property type="entry name" value="Electron Transport, Fmn-binding Protein, Chain A"/>
    <property type="match status" value="1"/>
</dbReference>
<name>A0A0H3AD44_VIBC3</name>
<dbReference type="InterPro" id="IPR009875">
    <property type="entry name" value="PilZ_domain"/>
</dbReference>
<protein>
    <recommendedName>
        <fullName evidence="8">Flagellar brake protein</fullName>
    </recommendedName>
</protein>
<dbReference type="OrthoDB" id="5915058at2"/>
<dbReference type="PATRIC" id="fig|345073.21.peg.3321"/>
<dbReference type="KEGG" id="vcr:VC395_A0579"/>
<dbReference type="AlphaFoldDB" id="A0A0H3AD44"/>
<keyword evidence="3" id="KW-0975">Bacterial flagellum</keyword>
<dbReference type="Gene3D" id="2.40.10.220">
    <property type="entry name" value="predicted glycosyltransferase like domains"/>
    <property type="match status" value="1"/>
</dbReference>
<dbReference type="Proteomes" id="UP000000249">
    <property type="component" value="Chromosome 2"/>
</dbReference>
<feature type="domain" description="Type III secretion system flagellar brake protein YcgR PilZN" evidence="5">
    <location>
        <begin position="31"/>
        <end position="121"/>
    </location>
</feature>
<evidence type="ECO:0008006" key="8">
    <source>
        <dbReference type="Google" id="ProtNLM"/>
    </source>
</evidence>
<dbReference type="SUPFAM" id="SSF141371">
    <property type="entry name" value="PilZ domain-like"/>
    <property type="match status" value="2"/>
</dbReference>
<sequence length="236" mass="26571">MYNFVNNKNKLRVFCMAVGSEDLNKLALLLKPGMKVSAEIHFGPEDTYAFHTTLIGHKIEQYIVLDLPLKAHQALVMRKLKNVAIVLRGMCDTELGHILAFQSSILQPSTKPFCVLFIRPPKHFATKAIRSHERYKVAIPAEVSEDNKNYAGTLVDFSISGCGVFIRGENELHMGSKVRINSELDPFLPKRLKSHIVNIRRKSNGHLIGIQFEQPITLTETLKKQVLEHAFLAGSI</sequence>
<evidence type="ECO:0000256" key="3">
    <source>
        <dbReference type="ARBA" id="ARBA00023143"/>
    </source>
</evidence>
<evidence type="ECO:0000313" key="7">
    <source>
        <dbReference type="Proteomes" id="UP000000249"/>
    </source>
</evidence>
<accession>A0A0H3AD44</accession>
<reference evidence="6 7" key="1">
    <citation type="submission" date="2007-03" db="EMBL/GenBank/DDBJ databases">
        <authorList>
            <person name="Heidelberg J."/>
        </authorList>
    </citation>
    <scope>NUCLEOTIDE SEQUENCE [LARGE SCALE GENOMIC DNA]</scope>
    <source>
        <strain evidence="7">ATCC 39541 / Classical Ogawa 395 / O395</strain>
    </source>
</reference>
<evidence type="ECO:0000256" key="1">
    <source>
        <dbReference type="ARBA" id="ARBA00022636"/>
    </source>
</evidence>
<dbReference type="InterPro" id="IPR009926">
    <property type="entry name" value="T3SS_YcgR_PilZN"/>
</dbReference>
<evidence type="ECO:0000259" key="4">
    <source>
        <dbReference type="Pfam" id="PF07238"/>
    </source>
</evidence>
<dbReference type="Pfam" id="PF07238">
    <property type="entry name" value="PilZ"/>
    <property type="match status" value="1"/>
</dbReference>
<gene>
    <name evidence="6" type="ordered locus">VC0395_0672</name>
</gene>
<evidence type="ECO:0000313" key="6">
    <source>
        <dbReference type="EMBL" id="ABQ18589.1"/>
    </source>
</evidence>
<evidence type="ECO:0000259" key="5">
    <source>
        <dbReference type="Pfam" id="PF12945"/>
    </source>
</evidence>
<keyword evidence="2" id="KW-0547">Nucleotide-binding</keyword>
<evidence type="ECO:0000256" key="2">
    <source>
        <dbReference type="ARBA" id="ARBA00022741"/>
    </source>
</evidence>
<dbReference type="EMBL" id="CP000626">
    <property type="protein sequence ID" value="ABQ18589.1"/>
    <property type="molecule type" value="Genomic_DNA"/>
</dbReference>
<dbReference type="GO" id="GO:0035438">
    <property type="term" value="F:cyclic-di-GMP binding"/>
    <property type="evidence" value="ECO:0007669"/>
    <property type="project" value="InterPro"/>
</dbReference>
<feature type="domain" description="PilZ" evidence="4">
    <location>
        <begin position="130"/>
        <end position="223"/>
    </location>
</feature>